<dbReference type="Gene3D" id="3.40.710.10">
    <property type="entry name" value="DD-peptidase/beta-lactamase superfamily"/>
    <property type="match status" value="1"/>
</dbReference>
<dbReference type="PANTHER" id="PTHR22935:SF95">
    <property type="entry name" value="BETA-LACTAMASE-LIKE 1-RELATED"/>
    <property type="match status" value="1"/>
</dbReference>
<evidence type="ECO:0000313" key="4">
    <source>
        <dbReference type="EMBL" id="KLU82085.1"/>
    </source>
</evidence>
<reference evidence="4" key="1">
    <citation type="submission" date="2010-05" db="EMBL/GenBank/DDBJ databases">
        <title>The Genome Sequence of Magnaporthe poae strain ATCC 64411.</title>
        <authorList>
            <consortium name="The Broad Institute Genome Sequencing Platform"/>
            <consortium name="Broad Institute Genome Sequencing Center for Infectious Disease"/>
            <person name="Ma L.-J."/>
            <person name="Dead R."/>
            <person name="Young S."/>
            <person name="Zeng Q."/>
            <person name="Koehrsen M."/>
            <person name="Alvarado L."/>
            <person name="Berlin A."/>
            <person name="Chapman S.B."/>
            <person name="Chen Z."/>
            <person name="Freedman E."/>
            <person name="Gellesch M."/>
            <person name="Goldberg J."/>
            <person name="Griggs A."/>
            <person name="Gujja S."/>
            <person name="Heilman E.R."/>
            <person name="Heiman D."/>
            <person name="Hepburn T."/>
            <person name="Howarth C."/>
            <person name="Jen D."/>
            <person name="Larson L."/>
            <person name="Mehta T."/>
            <person name="Neiman D."/>
            <person name="Pearson M."/>
            <person name="Roberts A."/>
            <person name="Saif S."/>
            <person name="Shea T."/>
            <person name="Shenoy N."/>
            <person name="Sisk P."/>
            <person name="Stolte C."/>
            <person name="Sykes S."/>
            <person name="Walk T."/>
            <person name="White J."/>
            <person name="Yandava C."/>
            <person name="Haas B."/>
            <person name="Nusbaum C."/>
            <person name="Birren B."/>
        </authorList>
    </citation>
    <scope>NUCLEOTIDE SEQUENCE</scope>
    <source>
        <strain evidence="4">ATCC 64411</strain>
    </source>
</reference>
<dbReference type="STRING" id="644358.A0A0C4DMZ4"/>
<dbReference type="Pfam" id="PF00144">
    <property type="entry name" value="Beta-lactamase"/>
    <property type="match status" value="1"/>
</dbReference>
<dbReference type="Pfam" id="PF26335">
    <property type="entry name" value="ARB_00930_C"/>
    <property type="match status" value="1"/>
</dbReference>
<reference evidence="6" key="2">
    <citation type="submission" date="2010-05" db="EMBL/GenBank/DDBJ databases">
        <title>The genome sequence of Magnaporthe poae strain ATCC 64411.</title>
        <authorList>
            <person name="Ma L.-J."/>
            <person name="Dead R."/>
            <person name="Young S."/>
            <person name="Zeng Q."/>
            <person name="Koehrsen M."/>
            <person name="Alvarado L."/>
            <person name="Berlin A."/>
            <person name="Chapman S.B."/>
            <person name="Chen Z."/>
            <person name="Freedman E."/>
            <person name="Gellesch M."/>
            <person name="Goldberg J."/>
            <person name="Griggs A."/>
            <person name="Gujja S."/>
            <person name="Heilman E.R."/>
            <person name="Heiman D."/>
            <person name="Hepburn T."/>
            <person name="Howarth C."/>
            <person name="Jen D."/>
            <person name="Larson L."/>
            <person name="Mehta T."/>
            <person name="Neiman D."/>
            <person name="Pearson M."/>
            <person name="Roberts A."/>
            <person name="Saif S."/>
            <person name="Shea T."/>
            <person name="Shenoy N."/>
            <person name="Sisk P."/>
            <person name="Stolte C."/>
            <person name="Sykes S."/>
            <person name="Walk T."/>
            <person name="White J."/>
            <person name="Yandava C."/>
            <person name="Haas B."/>
            <person name="Nusbaum C."/>
            <person name="Birren B."/>
        </authorList>
    </citation>
    <scope>NUCLEOTIDE SEQUENCE [LARGE SCALE GENOMIC DNA]</scope>
    <source>
        <strain evidence="6">ATCC 64411 / 73-15</strain>
    </source>
</reference>
<dbReference type="InterPro" id="IPR058664">
    <property type="entry name" value="ARB_00930-like_C"/>
</dbReference>
<accession>A0A0C4DMZ4</accession>
<dbReference type="SUPFAM" id="SSF56601">
    <property type="entry name" value="beta-lactamase/transpeptidase-like"/>
    <property type="match status" value="1"/>
</dbReference>
<dbReference type="EMBL" id="ADBL01000274">
    <property type="status" value="NOT_ANNOTATED_CDS"/>
    <property type="molecule type" value="Genomic_DNA"/>
</dbReference>
<reference evidence="5" key="5">
    <citation type="submission" date="2015-06" db="UniProtKB">
        <authorList>
            <consortium name="EnsemblFungi"/>
        </authorList>
    </citation>
    <scope>IDENTIFICATION</scope>
    <source>
        <strain evidence="5">ATCC 64411</strain>
    </source>
</reference>
<dbReference type="InterPro" id="IPR001466">
    <property type="entry name" value="Beta-lactam-related"/>
</dbReference>
<dbReference type="OMA" id="VGLPWEI"/>
<dbReference type="OrthoDB" id="10250282at2759"/>
<dbReference type="EMBL" id="GL876966">
    <property type="protein sequence ID" value="KLU82085.1"/>
    <property type="molecule type" value="Genomic_DNA"/>
</dbReference>
<evidence type="ECO:0000259" key="3">
    <source>
        <dbReference type="Pfam" id="PF26335"/>
    </source>
</evidence>
<organism evidence="5 6">
    <name type="scientific">Magnaporthiopsis poae (strain ATCC 64411 / 73-15)</name>
    <name type="common">Kentucky bluegrass fungus</name>
    <name type="synonym">Magnaporthe poae</name>
    <dbReference type="NCBI Taxonomy" id="644358"/>
    <lineage>
        <taxon>Eukaryota</taxon>
        <taxon>Fungi</taxon>
        <taxon>Dikarya</taxon>
        <taxon>Ascomycota</taxon>
        <taxon>Pezizomycotina</taxon>
        <taxon>Sordariomycetes</taxon>
        <taxon>Sordariomycetidae</taxon>
        <taxon>Magnaporthales</taxon>
        <taxon>Magnaporthaceae</taxon>
        <taxon>Magnaporthiopsis</taxon>
    </lineage>
</organism>
<protein>
    <submittedName>
        <fullName evidence="4 5">Uncharacterized protein</fullName>
    </submittedName>
</protein>
<gene>
    <name evidence="4" type="ORF">MAPG_01162</name>
</gene>
<name>A0A0C4DMZ4_MAGP6</name>
<keyword evidence="6" id="KW-1185">Reference proteome</keyword>
<evidence type="ECO:0000256" key="1">
    <source>
        <dbReference type="ARBA" id="ARBA00038473"/>
    </source>
</evidence>
<dbReference type="Proteomes" id="UP000011715">
    <property type="component" value="Unassembled WGS sequence"/>
</dbReference>
<dbReference type="InterPro" id="IPR051478">
    <property type="entry name" value="Beta-lactamase-like_AB/R"/>
</dbReference>
<dbReference type="InterPro" id="IPR012338">
    <property type="entry name" value="Beta-lactam/transpept-like"/>
</dbReference>
<dbReference type="AlphaFoldDB" id="A0A0C4DMZ4"/>
<reference evidence="5" key="4">
    <citation type="journal article" date="2015" name="G3 (Bethesda)">
        <title>Genome sequences of three phytopathogenic species of the Magnaporthaceae family of fungi.</title>
        <authorList>
            <person name="Okagaki L.H."/>
            <person name="Nunes C.C."/>
            <person name="Sailsbery J."/>
            <person name="Clay B."/>
            <person name="Brown D."/>
            <person name="John T."/>
            <person name="Oh Y."/>
            <person name="Young N."/>
            <person name="Fitzgerald M."/>
            <person name="Haas B.J."/>
            <person name="Zeng Q."/>
            <person name="Young S."/>
            <person name="Adiconis X."/>
            <person name="Fan L."/>
            <person name="Levin J.Z."/>
            <person name="Mitchell T.K."/>
            <person name="Okubara P.A."/>
            <person name="Farman M.L."/>
            <person name="Kohn L.M."/>
            <person name="Birren B."/>
            <person name="Ma L.-J."/>
            <person name="Dean R.A."/>
        </authorList>
    </citation>
    <scope>NUCLEOTIDE SEQUENCE</scope>
    <source>
        <strain evidence="5">ATCC 64411 / 73-15</strain>
    </source>
</reference>
<proteinExistence type="inferred from homology"/>
<evidence type="ECO:0000313" key="5">
    <source>
        <dbReference type="EnsemblFungi" id="MAPG_01162T0"/>
    </source>
</evidence>
<evidence type="ECO:0000313" key="6">
    <source>
        <dbReference type="Proteomes" id="UP000011715"/>
    </source>
</evidence>
<feature type="domain" description="Beta-lactamase-like ARB-00930-like C-terminal" evidence="3">
    <location>
        <begin position="293"/>
        <end position="469"/>
    </location>
</feature>
<comment type="similarity">
    <text evidence="1">Belongs to the beta-lactamase family.</text>
</comment>
<dbReference type="eggNOG" id="ENOG502RUDS">
    <property type="taxonomic scope" value="Eukaryota"/>
</dbReference>
<dbReference type="EnsemblFungi" id="MAPG_01162T0">
    <property type="protein sequence ID" value="MAPG_01162T0"/>
    <property type="gene ID" value="MAPG_01162"/>
</dbReference>
<evidence type="ECO:0000259" key="2">
    <source>
        <dbReference type="Pfam" id="PF00144"/>
    </source>
</evidence>
<feature type="domain" description="Beta-lactamase-related" evidence="2">
    <location>
        <begin position="2"/>
        <end position="270"/>
    </location>
</feature>
<sequence length="475" mass="50077">MDDAVTKYLPELSSPSSPMSWDNITLRHLASQLSGLPPNYGFSEFYFLKSYFQSLGFPPINDTDFPPCGVIGLNKGCSKEQLLKAMLTVRPVAEPMGKPVYSNVAFTILVYAVEAATGMNYTQQLAHFLTGPFNMTSTFPSPGNDSLAVIPPMENTWGSPYGENAPGGGLVSTLADLSAFAHSILSETVLQTPTRVREWLQPAAFAGSRNSLVGSPWEIYVPPSHLLTPTRPRSIPVYSKGGAAYGYSSRLAVVPELGVGVVVLTAGAGDGLTYIFDAALSVLAPAVDDAAHEEAERLGYVGRFASAAGAGANASAAIAWDDGGDGVLHIAALGSNGSDVLAAIPRIWAATLGGFLPGTGPNDTAAAAYRIFPTGVSVPGTVDVRTSSGAASRRAVVREDWRIWWETAISRRSGLPGAGLSEHDCLLWAFADWLHYGGEALERVVFVKDAATREVLGVEIPFLRSGLLQPVASSG</sequence>
<dbReference type="PANTHER" id="PTHR22935">
    <property type="entry name" value="PENICILLIN-BINDING PROTEIN"/>
    <property type="match status" value="1"/>
</dbReference>
<dbReference type="VEuPathDB" id="FungiDB:MAPG_01162"/>
<reference evidence="4" key="3">
    <citation type="submission" date="2011-03" db="EMBL/GenBank/DDBJ databases">
        <title>Annotation of Magnaporthe poae ATCC 64411.</title>
        <authorList>
            <person name="Ma L.-J."/>
            <person name="Dead R."/>
            <person name="Young S.K."/>
            <person name="Zeng Q."/>
            <person name="Gargeya S."/>
            <person name="Fitzgerald M."/>
            <person name="Haas B."/>
            <person name="Abouelleil A."/>
            <person name="Alvarado L."/>
            <person name="Arachchi H.M."/>
            <person name="Berlin A."/>
            <person name="Brown A."/>
            <person name="Chapman S.B."/>
            <person name="Chen Z."/>
            <person name="Dunbar C."/>
            <person name="Freedman E."/>
            <person name="Gearin G."/>
            <person name="Gellesch M."/>
            <person name="Goldberg J."/>
            <person name="Griggs A."/>
            <person name="Gujja S."/>
            <person name="Heiman D."/>
            <person name="Howarth C."/>
            <person name="Larson L."/>
            <person name="Lui A."/>
            <person name="MacDonald P.J.P."/>
            <person name="Mehta T."/>
            <person name="Montmayeur A."/>
            <person name="Murphy C."/>
            <person name="Neiman D."/>
            <person name="Pearson M."/>
            <person name="Priest M."/>
            <person name="Roberts A."/>
            <person name="Saif S."/>
            <person name="Shea T."/>
            <person name="Shenoy N."/>
            <person name="Sisk P."/>
            <person name="Stolte C."/>
            <person name="Sykes S."/>
            <person name="Yandava C."/>
            <person name="Wortman J."/>
            <person name="Nusbaum C."/>
            <person name="Birren B."/>
        </authorList>
    </citation>
    <scope>NUCLEOTIDE SEQUENCE</scope>
    <source>
        <strain evidence="4">ATCC 64411</strain>
    </source>
</reference>